<dbReference type="EMBL" id="UYJE01000336">
    <property type="protein sequence ID" value="VDH92332.1"/>
    <property type="molecule type" value="Genomic_DNA"/>
</dbReference>
<evidence type="ECO:0000259" key="5">
    <source>
        <dbReference type="Pfam" id="PF20720"/>
    </source>
</evidence>
<dbReference type="PROSITE" id="PS50297">
    <property type="entry name" value="ANK_REP_REGION"/>
    <property type="match status" value="4"/>
</dbReference>
<gene>
    <name evidence="6" type="ORF">MGAL_10B052412</name>
</gene>
<evidence type="ECO:0000313" key="6">
    <source>
        <dbReference type="EMBL" id="VDH92332.1"/>
    </source>
</evidence>
<keyword evidence="1" id="KW-0677">Repeat</keyword>
<dbReference type="InterPro" id="IPR027417">
    <property type="entry name" value="P-loop_NTPase"/>
</dbReference>
<dbReference type="SUPFAM" id="SSF52540">
    <property type="entry name" value="P-loop containing nucleoside triphosphate hydrolases"/>
    <property type="match status" value="1"/>
</dbReference>
<accession>A0A8B6BKT9</accession>
<dbReference type="Pfam" id="PF18738">
    <property type="entry name" value="HEPN_DZIP3"/>
    <property type="match status" value="1"/>
</dbReference>
<evidence type="ECO:0000256" key="3">
    <source>
        <dbReference type="PROSITE-ProRule" id="PRU00023"/>
    </source>
</evidence>
<feature type="repeat" description="ANK" evidence="3">
    <location>
        <begin position="795"/>
        <end position="827"/>
    </location>
</feature>
<dbReference type="SUPFAM" id="SSF48403">
    <property type="entry name" value="Ankyrin repeat"/>
    <property type="match status" value="1"/>
</dbReference>
<dbReference type="Pfam" id="PF00023">
    <property type="entry name" value="Ank"/>
    <property type="match status" value="3"/>
</dbReference>
<dbReference type="AlphaFoldDB" id="A0A8B6BKT9"/>
<feature type="domain" description="Novel STAND NTPase 3" evidence="5">
    <location>
        <begin position="227"/>
        <end position="378"/>
    </location>
</feature>
<dbReference type="Gene3D" id="1.25.40.20">
    <property type="entry name" value="Ankyrin repeat-containing domain"/>
    <property type="match status" value="1"/>
</dbReference>
<evidence type="ECO:0000313" key="7">
    <source>
        <dbReference type="Proteomes" id="UP000596742"/>
    </source>
</evidence>
<feature type="repeat" description="ANK" evidence="3">
    <location>
        <begin position="762"/>
        <end position="794"/>
    </location>
</feature>
<sequence>MATLGRSKKHRYQRNRNKLTYAAQYLMQEILQELLHIKEPCHMIADHLKNDGRLWSRLTKKERDIILKATTEGYSDFDVSLIYKALRSLNIIPHPTKGWGHETDPESSETTVGDDIERIRRYRNVIAHPGEGNFKITDGELTQWFSAFKDVAKRMEIYLGKCNGDFTDKFDNLETDELNDDIKDSFLKTIKCLTDEVDQLRQYIENVHISDSMLVQIEEWEKINKHFVPIDLCAELLNSLQEKNVATVYGISGIGKSATIHHVALLLRKQSQYEILPCHSPEDIINKFKKNKNQVFVFDDVCGRYSAIQNEINSWIKHEPLLKRITREGNVKVITSCRLQVFKEEQFQRIRFLKECSIEFTDNLITQDQKRSISKQYLDDSLIPAIENVINKYDFFPLMCSLYNNHIKKDVVEFFENPLDIYMSEFDNIKQEPQKVKYFTIVLTVLCNGELRFPVKKDSETQLVQHKIYLEKLYEECGILSGTSKSDIIRQIELFEGTFFNIEHYSNKVGKEIVIYRPIHAKLFDYMCHHCGLRQNFQNVIIKYACSSLLSQRTRLESLTGSEEAPIVISTENEEFFFGRMIEDILDVNSEDVLRSPQMKCPEYRQKLIRFISGKAHLMQKAFEDEHIRKKLLSRIFASNYSDLFASILYTIMDIESYLIDILDLAYSTDKQFISRPAETVCLINTAFISVHEQCYTPLVCACFNGHAEIVNYLIYCGASVNCNASHKKCSPLIAAVMGNNSYVVDIILKNRDVDVNKADNKKVTPLMVACNMGNHEVVCSLVMKGAKLDVIDKCGQTALMFASRHGYSDIVEFLCEQNANIYLKSRKKWTALMFACKGGHTHIVGTLINKGSGDVRIGKQITSSLHIAAKEQFNDLCRFLIKKGARVDNKDNFIVLAIQNIETENKISIDSCMQSEENSVNNTEDIAKPENKDLRREEEIELSDLVTTL</sequence>
<organism evidence="6 7">
    <name type="scientific">Mytilus galloprovincialis</name>
    <name type="common">Mediterranean mussel</name>
    <dbReference type="NCBI Taxonomy" id="29158"/>
    <lineage>
        <taxon>Eukaryota</taxon>
        <taxon>Metazoa</taxon>
        <taxon>Spiralia</taxon>
        <taxon>Lophotrochozoa</taxon>
        <taxon>Mollusca</taxon>
        <taxon>Bivalvia</taxon>
        <taxon>Autobranchia</taxon>
        <taxon>Pteriomorphia</taxon>
        <taxon>Mytilida</taxon>
        <taxon>Mytiloidea</taxon>
        <taxon>Mytilidae</taxon>
        <taxon>Mytilinae</taxon>
        <taxon>Mytilus</taxon>
    </lineage>
</organism>
<feature type="domain" description="DZIP3-like HEPN" evidence="4">
    <location>
        <begin position="73"/>
        <end position="157"/>
    </location>
</feature>
<evidence type="ECO:0000259" key="4">
    <source>
        <dbReference type="Pfam" id="PF18738"/>
    </source>
</evidence>
<dbReference type="InterPro" id="IPR002110">
    <property type="entry name" value="Ankyrin_rpt"/>
</dbReference>
<keyword evidence="7" id="KW-1185">Reference proteome</keyword>
<dbReference type="Pfam" id="PF20720">
    <property type="entry name" value="nSTAND3"/>
    <property type="match status" value="1"/>
</dbReference>
<dbReference type="InterPro" id="IPR036770">
    <property type="entry name" value="Ankyrin_rpt-contain_sf"/>
</dbReference>
<dbReference type="InterPro" id="IPR051631">
    <property type="entry name" value="Ankyrin-KH/SAM_domain"/>
</dbReference>
<evidence type="ECO:0000256" key="2">
    <source>
        <dbReference type="ARBA" id="ARBA00023043"/>
    </source>
</evidence>
<reference evidence="6" key="1">
    <citation type="submission" date="2018-11" db="EMBL/GenBank/DDBJ databases">
        <authorList>
            <person name="Alioto T."/>
            <person name="Alioto T."/>
        </authorList>
    </citation>
    <scope>NUCLEOTIDE SEQUENCE</scope>
</reference>
<protein>
    <recommendedName>
        <fullName evidence="8">DZIP3-like HEPN domain-containing protein</fullName>
    </recommendedName>
</protein>
<dbReference type="InterPro" id="IPR049050">
    <property type="entry name" value="nSTAND3"/>
</dbReference>
<dbReference type="Proteomes" id="UP000596742">
    <property type="component" value="Unassembled WGS sequence"/>
</dbReference>
<dbReference type="Pfam" id="PF12796">
    <property type="entry name" value="Ank_2"/>
    <property type="match status" value="1"/>
</dbReference>
<comment type="caution">
    <text evidence="6">The sequence shown here is derived from an EMBL/GenBank/DDBJ whole genome shotgun (WGS) entry which is preliminary data.</text>
</comment>
<feature type="repeat" description="ANK" evidence="3">
    <location>
        <begin position="861"/>
        <end position="893"/>
    </location>
</feature>
<name>A0A8B6BKT9_MYTGA</name>
<dbReference type="PANTHER" id="PTHR23206:SF8">
    <property type="entry name" value="ANKYRIN REPEAT AND KH DOMAIN-CONTAINING 1"/>
    <property type="match status" value="1"/>
</dbReference>
<dbReference type="PROSITE" id="PS50088">
    <property type="entry name" value="ANK_REPEAT"/>
    <property type="match status" value="4"/>
</dbReference>
<dbReference type="OrthoDB" id="6185946at2759"/>
<evidence type="ECO:0008006" key="8">
    <source>
        <dbReference type="Google" id="ProtNLM"/>
    </source>
</evidence>
<dbReference type="GO" id="GO:0045087">
    <property type="term" value="P:innate immune response"/>
    <property type="evidence" value="ECO:0007669"/>
    <property type="project" value="TreeGrafter"/>
</dbReference>
<keyword evidence="2 3" id="KW-0040">ANK repeat</keyword>
<dbReference type="InterPro" id="IPR041249">
    <property type="entry name" value="HEPN_DZIP3"/>
</dbReference>
<dbReference type="SMART" id="SM00248">
    <property type="entry name" value="ANK"/>
    <property type="match status" value="6"/>
</dbReference>
<dbReference type="PANTHER" id="PTHR23206">
    <property type="entry name" value="MASK PROTEIN"/>
    <property type="match status" value="1"/>
</dbReference>
<feature type="repeat" description="ANK" evidence="3">
    <location>
        <begin position="694"/>
        <end position="726"/>
    </location>
</feature>
<proteinExistence type="predicted"/>
<evidence type="ECO:0000256" key="1">
    <source>
        <dbReference type="ARBA" id="ARBA00022737"/>
    </source>
</evidence>
<dbReference type="GO" id="GO:0005737">
    <property type="term" value="C:cytoplasm"/>
    <property type="evidence" value="ECO:0007669"/>
    <property type="project" value="TreeGrafter"/>
</dbReference>